<evidence type="ECO:0000259" key="5">
    <source>
        <dbReference type="Pfam" id="PF04542"/>
    </source>
</evidence>
<accession>A0A2N3HXK9</accession>
<evidence type="ECO:0000256" key="4">
    <source>
        <dbReference type="ARBA" id="ARBA00023163"/>
    </source>
</evidence>
<name>A0A2N3HXK9_9BACT</name>
<evidence type="ECO:0000256" key="3">
    <source>
        <dbReference type="ARBA" id="ARBA00023082"/>
    </source>
</evidence>
<sequence>MVEFSDRDIVKGLKKGDMSSFQQLFDTKYSLFYAFIKGMIKNAWLAEDITQNIFMKVWIHREKLNPNKSLHNYLYVLAKNEVRDHFKLKSNLNHQEIEDDDKSFVEDFEGSIDAEVMTKQVAAIVLQMPEQRQRIYLMSREEMMSNNEIAEELNLSVRTIERHIFLALQDIRKSLPAFYLFLFAIFNS</sequence>
<feature type="domain" description="RNA polymerase sigma factor 70 region 4 type 2" evidence="6">
    <location>
        <begin position="120"/>
        <end position="170"/>
    </location>
</feature>
<gene>
    <name evidence="7" type="ORF">BZG02_11220</name>
</gene>
<dbReference type="NCBIfam" id="TIGR02985">
    <property type="entry name" value="Sig70_bacteroi1"/>
    <property type="match status" value="1"/>
</dbReference>
<dbReference type="SUPFAM" id="SSF88946">
    <property type="entry name" value="Sigma2 domain of RNA polymerase sigma factors"/>
    <property type="match status" value="1"/>
</dbReference>
<protein>
    <recommendedName>
        <fullName evidence="9">RNA polymerase sigma-70 factor</fullName>
    </recommendedName>
</protein>
<proteinExistence type="inferred from homology"/>
<dbReference type="InterPro" id="IPR014327">
    <property type="entry name" value="RNA_pol_sigma70_bacteroid"/>
</dbReference>
<evidence type="ECO:0000313" key="7">
    <source>
        <dbReference type="EMBL" id="PKQ62767.1"/>
    </source>
</evidence>
<dbReference type="NCBIfam" id="TIGR02937">
    <property type="entry name" value="sigma70-ECF"/>
    <property type="match status" value="1"/>
</dbReference>
<dbReference type="Pfam" id="PF04542">
    <property type="entry name" value="Sigma70_r2"/>
    <property type="match status" value="1"/>
</dbReference>
<keyword evidence="4" id="KW-0804">Transcription</keyword>
<comment type="caution">
    <text evidence="7">The sequence shown here is derived from an EMBL/GenBank/DDBJ whole genome shotgun (WGS) entry which is preliminary data.</text>
</comment>
<dbReference type="InterPro" id="IPR013249">
    <property type="entry name" value="RNA_pol_sigma70_r4_t2"/>
</dbReference>
<feature type="domain" description="RNA polymerase sigma-70 region 2" evidence="5">
    <location>
        <begin position="25"/>
        <end position="87"/>
    </location>
</feature>
<keyword evidence="3" id="KW-0731">Sigma factor</keyword>
<keyword evidence="8" id="KW-1185">Reference proteome</keyword>
<evidence type="ECO:0000313" key="8">
    <source>
        <dbReference type="Proteomes" id="UP000233535"/>
    </source>
</evidence>
<dbReference type="GO" id="GO:0006352">
    <property type="term" value="P:DNA-templated transcription initiation"/>
    <property type="evidence" value="ECO:0007669"/>
    <property type="project" value="InterPro"/>
</dbReference>
<dbReference type="Pfam" id="PF08281">
    <property type="entry name" value="Sigma70_r4_2"/>
    <property type="match status" value="1"/>
</dbReference>
<dbReference type="Proteomes" id="UP000233535">
    <property type="component" value="Unassembled WGS sequence"/>
</dbReference>
<dbReference type="InterPro" id="IPR014284">
    <property type="entry name" value="RNA_pol_sigma-70_dom"/>
</dbReference>
<dbReference type="SUPFAM" id="SSF88659">
    <property type="entry name" value="Sigma3 and sigma4 domains of RNA polymerase sigma factors"/>
    <property type="match status" value="1"/>
</dbReference>
<evidence type="ECO:0000256" key="2">
    <source>
        <dbReference type="ARBA" id="ARBA00023015"/>
    </source>
</evidence>
<dbReference type="InterPro" id="IPR013324">
    <property type="entry name" value="RNA_pol_sigma_r3/r4-like"/>
</dbReference>
<dbReference type="PANTHER" id="PTHR43133">
    <property type="entry name" value="RNA POLYMERASE ECF-TYPE SIGMA FACTO"/>
    <property type="match status" value="1"/>
</dbReference>
<dbReference type="InterPro" id="IPR013325">
    <property type="entry name" value="RNA_pol_sigma_r2"/>
</dbReference>
<keyword evidence="2" id="KW-0805">Transcription regulation</keyword>
<evidence type="ECO:0008006" key="9">
    <source>
        <dbReference type="Google" id="ProtNLM"/>
    </source>
</evidence>
<comment type="similarity">
    <text evidence="1">Belongs to the sigma-70 factor family. ECF subfamily.</text>
</comment>
<dbReference type="InterPro" id="IPR039425">
    <property type="entry name" value="RNA_pol_sigma-70-like"/>
</dbReference>
<dbReference type="RefSeq" id="WP_101261533.1">
    <property type="nucleotide sequence ID" value="NZ_MVDD01000007.1"/>
</dbReference>
<dbReference type="Gene3D" id="1.10.10.10">
    <property type="entry name" value="Winged helix-like DNA-binding domain superfamily/Winged helix DNA-binding domain"/>
    <property type="match status" value="1"/>
</dbReference>
<dbReference type="GO" id="GO:0016987">
    <property type="term" value="F:sigma factor activity"/>
    <property type="evidence" value="ECO:0007669"/>
    <property type="project" value="UniProtKB-KW"/>
</dbReference>
<dbReference type="OrthoDB" id="9782991at2"/>
<dbReference type="InterPro" id="IPR007627">
    <property type="entry name" value="RNA_pol_sigma70_r2"/>
</dbReference>
<reference evidence="7 8" key="1">
    <citation type="journal article" date="2017" name="Front. Microbiol.">
        <title>Labilibaculum manganireducens gen. nov., sp. nov. and Labilibaculum filiforme sp. nov., Novel Bacteroidetes Isolated from Subsurface Sediments of the Baltic Sea.</title>
        <authorList>
            <person name="Vandieken V."/>
            <person name="Marshall I.P."/>
            <person name="Niemann H."/>
            <person name="Engelen B."/>
            <person name="Cypionka H."/>
        </authorList>
    </citation>
    <scope>NUCLEOTIDE SEQUENCE [LARGE SCALE GENOMIC DNA]</scope>
    <source>
        <strain evidence="7 8">59.16B</strain>
    </source>
</reference>
<dbReference type="AlphaFoldDB" id="A0A2N3HXK9"/>
<evidence type="ECO:0000256" key="1">
    <source>
        <dbReference type="ARBA" id="ARBA00010641"/>
    </source>
</evidence>
<organism evidence="7 8">
    <name type="scientific">Labilibaculum filiforme</name>
    <dbReference type="NCBI Taxonomy" id="1940526"/>
    <lineage>
        <taxon>Bacteria</taxon>
        <taxon>Pseudomonadati</taxon>
        <taxon>Bacteroidota</taxon>
        <taxon>Bacteroidia</taxon>
        <taxon>Marinilabiliales</taxon>
        <taxon>Marinifilaceae</taxon>
        <taxon>Labilibaculum</taxon>
    </lineage>
</organism>
<dbReference type="InterPro" id="IPR036388">
    <property type="entry name" value="WH-like_DNA-bd_sf"/>
</dbReference>
<dbReference type="Gene3D" id="1.10.1740.10">
    <property type="match status" value="1"/>
</dbReference>
<dbReference type="EMBL" id="MVDD01000007">
    <property type="protein sequence ID" value="PKQ62767.1"/>
    <property type="molecule type" value="Genomic_DNA"/>
</dbReference>
<dbReference type="PANTHER" id="PTHR43133:SF46">
    <property type="entry name" value="RNA POLYMERASE SIGMA-70 FACTOR ECF SUBFAMILY"/>
    <property type="match status" value="1"/>
</dbReference>
<evidence type="ECO:0000259" key="6">
    <source>
        <dbReference type="Pfam" id="PF08281"/>
    </source>
</evidence>
<dbReference type="GO" id="GO:0003677">
    <property type="term" value="F:DNA binding"/>
    <property type="evidence" value="ECO:0007669"/>
    <property type="project" value="InterPro"/>
</dbReference>